<evidence type="ECO:0000313" key="1">
    <source>
        <dbReference type="EMBL" id="CAI9275964.1"/>
    </source>
</evidence>
<keyword evidence="2" id="KW-1185">Reference proteome</keyword>
<reference evidence="1" key="1">
    <citation type="submission" date="2023-04" db="EMBL/GenBank/DDBJ databases">
        <authorList>
            <person name="Vijverberg K."/>
            <person name="Xiong W."/>
            <person name="Schranz E."/>
        </authorList>
    </citation>
    <scope>NUCLEOTIDE SEQUENCE</scope>
</reference>
<sequence>MLLNQVLPKLATSTLMDGSGNMKDDAIVYEAASNNNKNDGVQKCISEEKDVEDSDIRENVGYDIIEDDISKTTISICGLEDCEESEDTCNVIEVDSFKKSYVGSLITLMTR</sequence>
<dbReference type="AlphaFoldDB" id="A0AA36DY62"/>
<evidence type="ECO:0000313" key="2">
    <source>
        <dbReference type="Proteomes" id="UP001177003"/>
    </source>
</evidence>
<dbReference type="Proteomes" id="UP001177003">
    <property type="component" value="Chromosome 3"/>
</dbReference>
<protein>
    <submittedName>
        <fullName evidence="1">Uncharacterized protein</fullName>
    </submittedName>
</protein>
<dbReference type="EMBL" id="OX465079">
    <property type="protein sequence ID" value="CAI9275964.1"/>
    <property type="molecule type" value="Genomic_DNA"/>
</dbReference>
<organism evidence="1 2">
    <name type="scientific">Lactuca saligna</name>
    <name type="common">Willowleaf lettuce</name>
    <dbReference type="NCBI Taxonomy" id="75948"/>
    <lineage>
        <taxon>Eukaryota</taxon>
        <taxon>Viridiplantae</taxon>
        <taxon>Streptophyta</taxon>
        <taxon>Embryophyta</taxon>
        <taxon>Tracheophyta</taxon>
        <taxon>Spermatophyta</taxon>
        <taxon>Magnoliopsida</taxon>
        <taxon>eudicotyledons</taxon>
        <taxon>Gunneridae</taxon>
        <taxon>Pentapetalae</taxon>
        <taxon>asterids</taxon>
        <taxon>campanulids</taxon>
        <taxon>Asterales</taxon>
        <taxon>Asteraceae</taxon>
        <taxon>Cichorioideae</taxon>
        <taxon>Cichorieae</taxon>
        <taxon>Lactucinae</taxon>
        <taxon>Lactuca</taxon>
    </lineage>
</organism>
<name>A0AA36DY62_LACSI</name>
<accession>A0AA36DY62</accession>
<proteinExistence type="predicted"/>
<gene>
    <name evidence="1" type="ORF">LSALG_LOCUS15984</name>
</gene>